<protein>
    <submittedName>
        <fullName evidence="1">DNA polymerase III subunit epsilon</fullName>
    </submittedName>
</protein>
<proteinExistence type="predicted"/>
<dbReference type="EMBL" id="JAAVJS010000710">
    <property type="protein sequence ID" value="NJX17499.1"/>
    <property type="molecule type" value="Genomic_DNA"/>
</dbReference>
<accession>A0ABX1DGR5</accession>
<feature type="non-terminal residue" evidence="1">
    <location>
        <position position="104"/>
    </location>
</feature>
<sequence length="104" mass="11839">KEKVTGYNKKVTAAINSLTEESSTYVIRAKGRHFEEEAFVMVKEGKYQGFGFIDTQAQVNHLEDYVPFLKQQAATYHTHKILSNYMRKQGAPKVIFFDSAATTD</sequence>
<evidence type="ECO:0000313" key="1">
    <source>
        <dbReference type="EMBL" id="NJX17499.1"/>
    </source>
</evidence>
<comment type="caution">
    <text evidence="1">The sequence shown here is derived from an EMBL/GenBank/DDBJ whole genome shotgun (WGS) entry which is preliminary data.</text>
</comment>
<gene>
    <name evidence="1" type="ORF">HC176_18675</name>
</gene>
<name>A0ABX1DGR5_9FLAO</name>
<keyword evidence="2" id="KW-1185">Reference proteome</keyword>
<reference evidence="1 2" key="1">
    <citation type="submission" date="2020-03" db="EMBL/GenBank/DDBJ databases">
        <title>Tamlana sp. nov, isolated from XXX.</title>
        <authorList>
            <person name="Cao W.R."/>
        </authorList>
    </citation>
    <scope>NUCLEOTIDE SEQUENCE [LARGE SCALE GENOMIC DNA]</scope>
    <source>
        <strain evidence="1 2">HST1-43</strain>
    </source>
</reference>
<dbReference type="Proteomes" id="UP000760545">
    <property type="component" value="Unassembled WGS sequence"/>
</dbReference>
<feature type="non-terminal residue" evidence="1">
    <location>
        <position position="1"/>
    </location>
</feature>
<evidence type="ECO:0000313" key="2">
    <source>
        <dbReference type="Proteomes" id="UP000760545"/>
    </source>
</evidence>
<organism evidence="1 2">
    <name type="scientific">Tamlana crocina</name>
    <dbReference type="NCBI Taxonomy" id="393006"/>
    <lineage>
        <taxon>Bacteria</taxon>
        <taxon>Pseudomonadati</taxon>
        <taxon>Bacteroidota</taxon>
        <taxon>Flavobacteriia</taxon>
        <taxon>Flavobacteriales</taxon>
        <taxon>Flavobacteriaceae</taxon>
        <taxon>Tamlana</taxon>
    </lineage>
</organism>